<evidence type="ECO:0008006" key="3">
    <source>
        <dbReference type="Google" id="ProtNLM"/>
    </source>
</evidence>
<keyword evidence="2" id="KW-1185">Reference proteome</keyword>
<comment type="caution">
    <text evidence="1">The sequence shown here is derived from an EMBL/GenBank/DDBJ whole genome shotgun (WGS) entry which is preliminary data.</text>
</comment>
<dbReference type="PANTHER" id="PTHR43649">
    <property type="entry name" value="ARABINOSE-BINDING PROTEIN-RELATED"/>
    <property type="match status" value="1"/>
</dbReference>
<evidence type="ECO:0000313" key="1">
    <source>
        <dbReference type="EMBL" id="GAA5198083.1"/>
    </source>
</evidence>
<dbReference type="SUPFAM" id="SSF53850">
    <property type="entry name" value="Periplasmic binding protein-like II"/>
    <property type="match status" value="1"/>
</dbReference>
<dbReference type="InterPro" id="IPR006311">
    <property type="entry name" value="TAT_signal"/>
</dbReference>
<reference evidence="2" key="1">
    <citation type="journal article" date="2019" name="Int. J. Syst. Evol. Microbiol.">
        <title>The Global Catalogue of Microorganisms (GCM) 10K type strain sequencing project: providing services to taxonomists for standard genome sequencing and annotation.</title>
        <authorList>
            <consortium name="The Broad Institute Genomics Platform"/>
            <consortium name="The Broad Institute Genome Sequencing Center for Infectious Disease"/>
            <person name="Wu L."/>
            <person name="Ma J."/>
        </authorList>
    </citation>
    <scope>NUCLEOTIDE SEQUENCE [LARGE SCALE GENOMIC DNA]</scope>
    <source>
        <strain evidence="2">JCM 18304</strain>
    </source>
</reference>
<evidence type="ECO:0000313" key="2">
    <source>
        <dbReference type="Proteomes" id="UP001501570"/>
    </source>
</evidence>
<gene>
    <name evidence="1" type="ORF">GCM10023322_70670</name>
</gene>
<sequence>MTTHPTHNPVQVSRRGLLAAAAGIAGVTVFGTAACGSDDDTSKSTNSAAINYYYQPCGLKKGAYSMTEMQKTFGITFTDVYALSMDDYSTRFQTNLAQNKIPDVMAINGPDMLQKFAEQGAFGEVPVDFVRENAPKFAAGVDKYVPAAWSTTLFDGKNYGFPGIGGPGSRANAFTEWRSDLLEKAGVSGVPDTIDEYESAFAALKKIGVYGMSTNGQSFFGAFMTIFGAYGVLPMQWQVSGGKVVNDSVRPETKQALELLAAWYKKGYIDPECMGPDPSPKFVAGKVAMWDYGGPSDLDLTNAGGRLVAIRKTNPNGNIAFSAPMQGPGGRNGWTFGAAGWPVAFSPDAAKDKEKLKHVLQIWDRVWSDDELATRLSIGVEGTMYKLTDSAKGIAGGFEWIGKYVDPLARQAEGFNSYGAPFIGQPNWDIAASLAQPDPTAQQMIATYGKYARADLFENSMAVPGSGQYAADLQNLKVKAFSQIITGAAPLSSFDSFVSQWNAQGGSQLQKAANDLYQQTGGGKHK</sequence>
<accession>A0ABP9SNX5</accession>
<dbReference type="RefSeq" id="WP_345637226.1">
    <property type="nucleotide sequence ID" value="NZ_BAABJQ010000032.1"/>
</dbReference>
<dbReference type="InterPro" id="IPR050490">
    <property type="entry name" value="Bact_solute-bd_prot1"/>
</dbReference>
<dbReference type="EMBL" id="BAABJQ010000032">
    <property type="protein sequence ID" value="GAA5198083.1"/>
    <property type="molecule type" value="Genomic_DNA"/>
</dbReference>
<dbReference type="Gene3D" id="3.40.190.10">
    <property type="entry name" value="Periplasmic binding protein-like II"/>
    <property type="match status" value="2"/>
</dbReference>
<dbReference type="PROSITE" id="PS51318">
    <property type="entry name" value="TAT"/>
    <property type="match status" value="1"/>
</dbReference>
<dbReference type="Proteomes" id="UP001501570">
    <property type="component" value="Unassembled WGS sequence"/>
</dbReference>
<dbReference type="PANTHER" id="PTHR43649:SF12">
    <property type="entry name" value="DIACETYLCHITOBIOSE BINDING PROTEIN DASA"/>
    <property type="match status" value="1"/>
</dbReference>
<organism evidence="1 2">
    <name type="scientific">Rugosimonospora acidiphila</name>
    <dbReference type="NCBI Taxonomy" id="556531"/>
    <lineage>
        <taxon>Bacteria</taxon>
        <taxon>Bacillati</taxon>
        <taxon>Actinomycetota</taxon>
        <taxon>Actinomycetes</taxon>
        <taxon>Micromonosporales</taxon>
        <taxon>Micromonosporaceae</taxon>
        <taxon>Rugosimonospora</taxon>
    </lineage>
</organism>
<protein>
    <recommendedName>
        <fullName evidence="3">Carbohydrate ABC transporter substrate-binding protein, CUT1 family</fullName>
    </recommendedName>
</protein>
<name>A0ABP9SNX5_9ACTN</name>
<proteinExistence type="predicted"/>